<feature type="region of interest" description="Disordered" evidence="1">
    <location>
        <begin position="38"/>
        <end position="111"/>
    </location>
</feature>
<feature type="compositionally biased region" description="Low complexity" evidence="1">
    <location>
        <begin position="61"/>
        <end position="73"/>
    </location>
</feature>
<gene>
    <name evidence="2" type="ORF">FB45DRAFT_1059613</name>
</gene>
<comment type="caution">
    <text evidence="2">The sequence shown here is derived from an EMBL/GenBank/DDBJ whole genome shotgun (WGS) entry which is preliminary data.</text>
</comment>
<dbReference type="EMBL" id="JARKIF010000010">
    <property type="protein sequence ID" value="KAJ7628984.1"/>
    <property type="molecule type" value="Genomic_DNA"/>
</dbReference>
<organism evidence="2 3">
    <name type="scientific">Roridomyces roridus</name>
    <dbReference type="NCBI Taxonomy" id="1738132"/>
    <lineage>
        <taxon>Eukaryota</taxon>
        <taxon>Fungi</taxon>
        <taxon>Dikarya</taxon>
        <taxon>Basidiomycota</taxon>
        <taxon>Agaricomycotina</taxon>
        <taxon>Agaricomycetes</taxon>
        <taxon>Agaricomycetidae</taxon>
        <taxon>Agaricales</taxon>
        <taxon>Marasmiineae</taxon>
        <taxon>Mycenaceae</taxon>
        <taxon>Roridomyces</taxon>
    </lineage>
</organism>
<dbReference type="Proteomes" id="UP001221142">
    <property type="component" value="Unassembled WGS sequence"/>
</dbReference>
<accession>A0AAD7BS06</accession>
<evidence type="ECO:0000313" key="3">
    <source>
        <dbReference type="Proteomes" id="UP001221142"/>
    </source>
</evidence>
<reference evidence="2" key="1">
    <citation type="submission" date="2023-03" db="EMBL/GenBank/DDBJ databases">
        <title>Massive genome expansion in bonnet fungi (Mycena s.s.) driven by repeated elements and novel gene families across ecological guilds.</title>
        <authorList>
            <consortium name="Lawrence Berkeley National Laboratory"/>
            <person name="Harder C.B."/>
            <person name="Miyauchi S."/>
            <person name="Viragh M."/>
            <person name="Kuo A."/>
            <person name="Thoen E."/>
            <person name="Andreopoulos B."/>
            <person name="Lu D."/>
            <person name="Skrede I."/>
            <person name="Drula E."/>
            <person name="Henrissat B."/>
            <person name="Morin E."/>
            <person name="Kohler A."/>
            <person name="Barry K."/>
            <person name="LaButti K."/>
            <person name="Morin E."/>
            <person name="Salamov A."/>
            <person name="Lipzen A."/>
            <person name="Mereny Z."/>
            <person name="Hegedus B."/>
            <person name="Baldrian P."/>
            <person name="Stursova M."/>
            <person name="Weitz H."/>
            <person name="Taylor A."/>
            <person name="Grigoriev I.V."/>
            <person name="Nagy L.G."/>
            <person name="Martin F."/>
            <person name="Kauserud H."/>
        </authorList>
    </citation>
    <scope>NUCLEOTIDE SEQUENCE</scope>
    <source>
        <strain evidence="2">9284</strain>
    </source>
</reference>
<keyword evidence="3" id="KW-1185">Reference proteome</keyword>
<evidence type="ECO:0000256" key="1">
    <source>
        <dbReference type="SAM" id="MobiDB-lite"/>
    </source>
</evidence>
<name>A0AAD7BS06_9AGAR</name>
<sequence>MTSTTNNTNTSGIGNKIKGGVKVAHGMIKGKTVDSAVANAQSTEAGDGMDPDGAGREHEQNSTNNSNAYAAGNYGWGLGLAGINPFSKDNQTSTANPGVPPPTNPGRGPSA</sequence>
<feature type="compositionally biased region" description="Polar residues" evidence="1">
    <location>
        <begin position="87"/>
        <end position="96"/>
    </location>
</feature>
<proteinExistence type="predicted"/>
<dbReference type="AlphaFoldDB" id="A0AAD7BS06"/>
<evidence type="ECO:0000313" key="2">
    <source>
        <dbReference type="EMBL" id="KAJ7628984.1"/>
    </source>
</evidence>
<protein>
    <submittedName>
        <fullName evidence="2">Uncharacterized protein</fullName>
    </submittedName>
</protein>